<dbReference type="InterPro" id="IPR045455">
    <property type="entry name" value="NrS-1_pol-like_helicase"/>
</dbReference>
<feature type="domain" description="NrS-1 polymerase-like helicase" evidence="1">
    <location>
        <begin position="153"/>
        <end position="265"/>
    </location>
</feature>
<evidence type="ECO:0000313" key="2">
    <source>
        <dbReference type="EMBL" id="MRW85671.1"/>
    </source>
</evidence>
<sequence length="428" mass="49153">MSANTPILLHALSNRTATVQDIKLGFTEWANASQIRVECKSYLEFLNSLPERVMSQLPRVYGLGMRPNHERFITDGSGIKLANIFNPVLFGAPSPIPAPFDVTADLFGQQVPEILAEMLMRVFPAEDERRFMVQRIAAIVKTPMRRVKHAVFIVGTGGTGKSSVLDIIETALGGQHVNRSSTYAELFDKFSETLVNNRVVGIEDKAIGRGGEQYVYTNLKQIIDYNQRSVSIKHQQRSVMREVYSHLFITTNKPDLFPWDENERRFFAPQYIEHKESAEESGVFLTRFHEFLALPQTPAYLYHWLMTVDMTGFDYGRCPRTEYMNELVNQSVSMLDTLLDEFLEGRDLFHPSDVSNYFVQRQHRASPDEIKSALTKRGFEYKRMQFRCEGHVDARFSVWRKAPPTGRHFRDVTEAEAFELMQKQGVAF</sequence>
<keyword evidence="3" id="KW-1185">Reference proteome</keyword>
<dbReference type="RefSeq" id="WP_154358893.1">
    <property type="nucleotide sequence ID" value="NZ_WKJL01000011.1"/>
</dbReference>
<protein>
    <recommendedName>
        <fullName evidence="1">NrS-1 polymerase-like helicase domain-containing protein</fullName>
    </recommendedName>
</protein>
<dbReference type="Proteomes" id="UP000439986">
    <property type="component" value="Unassembled WGS sequence"/>
</dbReference>
<proteinExistence type="predicted"/>
<evidence type="ECO:0000313" key="3">
    <source>
        <dbReference type="Proteomes" id="UP000439986"/>
    </source>
</evidence>
<dbReference type="EMBL" id="WKJL01000011">
    <property type="protein sequence ID" value="MRW85671.1"/>
    <property type="molecule type" value="Genomic_DNA"/>
</dbReference>
<dbReference type="SUPFAM" id="SSF52540">
    <property type="entry name" value="P-loop containing nucleoside triphosphate hydrolases"/>
    <property type="match status" value="1"/>
</dbReference>
<dbReference type="Gene3D" id="3.40.50.300">
    <property type="entry name" value="P-loop containing nucleotide triphosphate hydrolases"/>
    <property type="match status" value="1"/>
</dbReference>
<dbReference type="Pfam" id="PF19263">
    <property type="entry name" value="DUF5906"/>
    <property type="match status" value="1"/>
</dbReference>
<accession>A0A844D422</accession>
<organism evidence="2 3">
    <name type="scientific">Duganella aquatilis</name>
    <dbReference type="NCBI Taxonomy" id="2666082"/>
    <lineage>
        <taxon>Bacteria</taxon>
        <taxon>Pseudomonadati</taxon>
        <taxon>Pseudomonadota</taxon>
        <taxon>Betaproteobacteria</taxon>
        <taxon>Burkholderiales</taxon>
        <taxon>Oxalobacteraceae</taxon>
        <taxon>Telluria group</taxon>
        <taxon>Duganella</taxon>
    </lineage>
</organism>
<reference evidence="2 3" key="1">
    <citation type="submission" date="2019-11" db="EMBL/GenBank/DDBJ databases">
        <title>Novel species isolated from a subtropical stream in China.</title>
        <authorList>
            <person name="Lu H."/>
        </authorList>
    </citation>
    <scope>NUCLEOTIDE SEQUENCE [LARGE SCALE GENOMIC DNA]</scope>
    <source>
        <strain evidence="2 3">FT26W</strain>
    </source>
</reference>
<comment type="caution">
    <text evidence="2">The sequence shown here is derived from an EMBL/GenBank/DDBJ whole genome shotgun (WGS) entry which is preliminary data.</text>
</comment>
<name>A0A844D422_9BURK</name>
<gene>
    <name evidence="2" type="ORF">GJ698_16445</name>
</gene>
<dbReference type="AlphaFoldDB" id="A0A844D422"/>
<dbReference type="InterPro" id="IPR027417">
    <property type="entry name" value="P-loop_NTPase"/>
</dbReference>
<evidence type="ECO:0000259" key="1">
    <source>
        <dbReference type="Pfam" id="PF19263"/>
    </source>
</evidence>